<organismHost>
    <name type="scientific">Pseudomonas chlororaphis</name>
    <dbReference type="NCBI Taxonomy" id="587753"/>
</organismHost>
<sequence>MSSEVQGSLWEIYQDIGRSDASKEMTDTQKVQLVKDLRDTADKLEASILKDKGENHG</sequence>
<proteinExistence type="predicted"/>
<name>B3FIV9_BP201</name>
<reference evidence="1 2" key="1">
    <citation type="journal article" date="2008" name="Virology">
        <title>Characterization of Pseudomonas chlororaphis myovirus 201varphi2-1 via genomic sequencing, mass spectrometry, and electron microscopy.</title>
        <authorList>
            <person name="Thomas J.A."/>
            <person name="Rolando M.R."/>
            <person name="Carroll C.A."/>
            <person name="Shen P.S."/>
            <person name="Belnap D.M."/>
            <person name="Weintraub S.T."/>
            <person name="Serwer P."/>
            <person name="Hardies S.C."/>
        </authorList>
    </citation>
    <scope>NUCLEOTIDE SEQUENCE</scope>
</reference>
<protein>
    <submittedName>
        <fullName evidence="1">Uncharacterized protein</fullName>
    </submittedName>
</protein>
<evidence type="ECO:0000313" key="2">
    <source>
        <dbReference type="Proteomes" id="UP000002421"/>
    </source>
</evidence>
<organism evidence="1 2">
    <name type="scientific">Pseudomonas phage 201phi2-1</name>
    <name type="common">Pseudomonas chlororaphis phage 201phi2-1</name>
    <dbReference type="NCBI Taxonomy" id="198110"/>
    <lineage>
        <taxon>Viruses</taxon>
        <taxon>Duplodnaviria</taxon>
        <taxon>Heunggongvirae</taxon>
        <taxon>Uroviricota</taxon>
        <taxon>Caudoviricetes</taxon>
        <taxon>Chimalliviridae</taxon>
        <taxon>Serwervirus</taxon>
        <taxon>Serwervirus 201phi21</taxon>
    </lineage>
</organism>
<keyword evidence="2" id="KW-1185">Reference proteome</keyword>
<accession>B3FIV9</accession>
<evidence type="ECO:0000313" key="1">
    <source>
        <dbReference type="EMBL" id="ABY62928.1"/>
    </source>
</evidence>
<dbReference type="RefSeq" id="YP_001956820.1">
    <property type="nucleotide sequence ID" value="NC_010821.1"/>
</dbReference>
<dbReference type="KEGG" id="vg:6372341"/>
<dbReference type="Proteomes" id="UP000002421">
    <property type="component" value="Segment"/>
</dbReference>
<gene>
    <name evidence="1" type="ORF">201phi2-1p095</name>
</gene>
<dbReference type="EMBL" id="EU197055">
    <property type="protein sequence ID" value="ABY62928.1"/>
    <property type="molecule type" value="Genomic_DNA"/>
</dbReference>